<evidence type="ECO:0000256" key="1">
    <source>
        <dbReference type="ARBA" id="ARBA00006974"/>
    </source>
</evidence>
<dbReference type="AlphaFoldDB" id="A0A0Q3KPN5"/>
<protein>
    <submittedName>
        <fullName evidence="2 3">Uncharacterized protein</fullName>
    </submittedName>
</protein>
<evidence type="ECO:0000313" key="2">
    <source>
        <dbReference type="EMBL" id="KQJ81853.1"/>
    </source>
</evidence>
<name>A0A0Q3KPN5_BRADI</name>
<evidence type="ECO:0000313" key="4">
    <source>
        <dbReference type="Proteomes" id="UP000008810"/>
    </source>
</evidence>
<sequence>MIGVPKPPGAEQLVGERRSKAAAERAEMLDGTGEEALAVPRGYIAVYVGAEERRFMVHVSYLCQPAFRALMELAAEVFGFGLAGGLHFSCREEEFLAIVAQLDSAQWSDWGCGVLGNPNSQRNNVGLRAVASSVELGLHPSPGLSS</sequence>
<dbReference type="Pfam" id="PF02519">
    <property type="entry name" value="Auxin_inducible"/>
    <property type="match status" value="1"/>
</dbReference>
<dbReference type="InterPro" id="IPR003676">
    <property type="entry name" value="SAUR_fam"/>
</dbReference>
<evidence type="ECO:0000313" key="3">
    <source>
        <dbReference type="EnsemblPlants" id="KQJ81853"/>
    </source>
</evidence>
<dbReference type="STRING" id="15368.A0A0Q3KPN5"/>
<reference evidence="2" key="2">
    <citation type="submission" date="2017-06" db="EMBL/GenBank/DDBJ databases">
        <title>WGS assembly of Brachypodium distachyon.</title>
        <authorList>
            <consortium name="The International Brachypodium Initiative"/>
            <person name="Lucas S."/>
            <person name="Harmon-Smith M."/>
            <person name="Lail K."/>
            <person name="Tice H."/>
            <person name="Grimwood J."/>
            <person name="Bruce D."/>
            <person name="Barry K."/>
            <person name="Shu S."/>
            <person name="Lindquist E."/>
            <person name="Wang M."/>
            <person name="Pitluck S."/>
            <person name="Vogel J.P."/>
            <person name="Garvin D.F."/>
            <person name="Mockler T.C."/>
            <person name="Schmutz J."/>
            <person name="Rokhsar D."/>
            <person name="Bevan M.W."/>
        </authorList>
    </citation>
    <scope>NUCLEOTIDE SEQUENCE</scope>
    <source>
        <strain evidence="2">Bd21</strain>
    </source>
</reference>
<proteinExistence type="inferred from homology"/>
<dbReference type="PANTHER" id="PTHR31374:SF139">
    <property type="entry name" value="OS02G0143300 PROTEIN"/>
    <property type="match status" value="1"/>
</dbReference>
<dbReference type="EnsemblPlants" id="KQJ81853">
    <property type="protein sequence ID" value="KQJ81853"/>
    <property type="gene ID" value="BRADI_5g03474v3"/>
</dbReference>
<gene>
    <name evidence="2" type="ORF">BRADI_5g03474v3</name>
</gene>
<dbReference type="GO" id="GO:0009733">
    <property type="term" value="P:response to auxin"/>
    <property type="evidence" value="ECO:0007669"/>
    <property type="project" value="InterPro"/>
</dbReference>
<accession>A0A0Q3KPN5</accession>
<dbReference type="InParanoid" id="A0A0Q3KPN5"/>
<comment type="similarity">
    <text evidence="1">Belongs to the ARG7 family.</text>
</comment>
<dbReference type="Gramene" id="KQJ81853">
    <property type="protein sequence ID" value="KQJ81853"/>
    <property type="gene ID" value="BRADI_5g03474v3"/>
</dbReference>
<dbReference type="PANTHER" id="PTHR31374">
    <property type="entry name" value="AUXIN-INDUCED PROTEIN-LIKE-RELATED"/>
    <property type="match status" value="1"/>
</dbReference>
<reference evidence="3" key="3">
    <citation type="submission" date="2018-08" db="UniProtKB">
        <authorList>
            <consortium name="EnsemblPlants"/>
        </authorList>
    </citation>
    <scope>IDENTIFICATION</scope>
    <source>
        <strain evidence="3">cv. Bd21</strain>
    </source>
</reference>
<reference evidence="2 3" key="1">
    <citation type="journal article" date="2010" name="Nature">
        <title>Genome sequencing and analysis of the model grass Brachypodium distachyon.</title>
        <authorList>
            <consortium name="International Brachypodium Initiative"/>
        </authorList>
    </citation>
    <scope>NUCLEOTIDE SEQUENCE [LARGE SCALE GENOMIC DNA]</scope>
    <source>
        <strain evidence="2 3">Bd21</strain>
    </source>
</reference>
<organism evidence="2">
    <name type="scientific">Brachypodium distachyon</name>
    <name type="common">Purple false brome</name>
    <name type="synonym">Trachynia distachya</name>
    <dbReference type="NCBI Taxonomy" id="15368"/>
    <lineage>
        <taxon>Eukaryota</taxon>
        <taxon>Viridiplantae</taxon>
        <taxon>Streptophyta</taxon>
        <taxon>Embryophyta</taxon>
        <taxon>Tracheophyta</taxon>
        <taxon>Spermatophyta</taxon>
        <taxon>Magnoliopsida</taxon>
        <taxon>Liliopsida</taxon>
        <taxon>Poales</taxon>
        <taxon>Poaceae</taxon>
        <taxon>BOP clade</taxon>
        <taxon>Pooideae</taxon>
        <taxon>Stipodae</taxon>
        <taxon>Brachypodieae</taxon>
        <taxon>Brachypodium</taxon>
    </lineage>
</organism>
<dbReference type="OrthoDB" id="625231at2759"/>
<dbReference type="EMBL" id="CM000884">
    <property type="protein sequence ID" value="KQJ81853.1"/>
    <property type="molecule type" value="Genomic_DNA"/>
</dbReference>
<dbReference type="Proteomes" id="UP000008810">
    <property type="component" value="Chromosome 5"/>
</dbReference>
<keyword evidence="4" id="KW-1185">Reference proteome</keyword>